<dbReference type="AlphaFoldDB" id="A0A9P7QV80"/>
<organism evidence="2 3">
    <name type="scientific">Colletotrichum scovillei</name>
    <dbReference type="NCBI Taxonomy" id="1209932"/>
    <lineage>
        <taxon>Eukaryota</taxon>
        <taxon>Fungi</taxon>
        <taxon>Dikarya</taxon>
        <taxon>Ascomycota</taxon>
        <taxon>Pezizomycotina</taxon>
        <taxon>Sordariomycetes</taxon>
        <taxon>Hypocreomycetidae</taxon>
        <taxon>Glomerellales</taxon>
        <taxon>Glomerellaceae</taxon>
        <taxon>Colletotrichum</taxon>
        <taxon>Colletotrichum acutatum species complex</taxon>
    </lineage>
</organism>
<dbReference type="EMBL" id="JAESDN010000011">
    <property type="protein sequence ID" value="KAG7043757.1"/>
    <property type="molecule type" value="Genomic_DNA"/>
</dbReference>
<proteinExistence type="predicted"/>
<feature type="compositionally biased region" description="Pro residues" evidence="1">
    <location>
        <begin position="72"/>
        <end position="84"/>
    </location>
</feature>
<reference evidence="2" key="1">
    <citation type="submission" date="2021-05" db="EMBL/GenBank/DDBJ databases">
        <title>Comparative genomics of three Colletotrichum scovillei strains and genetic complementation revealed genes involved fungal growth and virulence on chili pepper.</title>
        <authorList>
            <person name="Hsieh D.-K."/>
            <person name="Chuang S.-C."/>
            <person name="Chen C.-Y."/>
            <person name="Chao Y.-T."/>
            <person name="Lu M.-Y.J."/>
            <person name="Lee M.-H."/>
            <person name="Shih M.-C."/>
        </authorList>
    </citation>
    <scope>NUCLEOTIDE SEQUENCE</scope>
    <source>
        <strain evidence="2">Coll-153</strain>
    </source>
</reference>
<keyword evidence="3" id="KW-1185">Reference proteome</keyword>
<evidence type="ECO:0000313" key="2">
    <source>
        <dbReference type="EMBL" id="KAG7043757.1"/>
    </source>
</evidence>
<comment type="caution">
    <text evidence="2">The sequence shown here is derived from an EMBL/GenBank/DDBJ whole genome shotgun (WGS) entry which is preliminary data.</text>
</comment>
<name>A0A9P7QV80_9PEZI</name>
<evidence type="ECO:0000313" key="3">
    <source>
        <dbReference type="Proteomes" id="UP000699042"/>
    </source>
</evidence>
<gene>
    <name evidence="2" type="ORF">JMJ77_011579</name>
</gene>
<feature type="region of interest" description="Disordered" evidence="1">
    <location>
        <begin position="65"/>
        <end position="88"/>
    </location>
</feature>
<protein>
    <submittedName>
        <fullName evidence="2">Uncharacterized protein</fullName>
    </submittedName>
</protein>
<sequence length="229" mass="25182">MTAFARRVMDAGHGGCSSDKVYIFMLPMTVRSAHFRSVTVLIVTDGTRQSLTLCRREGNEVLVPTLRTEPTGHPPRQAPHPPEAPANGTFLSAPALRRIGRGIRWRLEFGAHTIPDTSVARCRVPNEHYEMMRSLPLESSMPQAEQSVVEEISGLAESEILARRRQGNRWLKRPVPQQPSGRACNGIPHSHHIPAPYSGVILKHTGRAVLSFASIGDEAAAEFIPTSQT</sequence>
<dbReference type="Proteomes" id="UP000699042">
    <property type="component" value="Unassembled WGS sequence"/>
</dbReference>
<evidence type="ECO:0000256" key="1">
    <source>
        <dbReference type="SAM" id="MobiDB-lite"/>
    </source>
</evidence>
<accession>A0A9P7QV80</accession>